<dbReference type="AlphaFoldDB" id="L1L2Z3"/>
<name>L1L2Z3_9ACTN</name>
<comment type="caution">
    <text evidence="2">The sequence shown here is derived from an EMBL/GenBank/DDBJ whole genome shotgun (WGS) entry which is preliminary data.</text>
</comment>
<dbReference type="EMBL" id="AEJC01000153">
    <property type="protein sequence ID" value="EKX67426.1"/>
    <property type="molecule type" value="Genomic_DNA"/>
</dbReference>
<evidence type="ECO:0000256" key="1">
    <source>
        <dbReference type="SAM" id="MobiDB-lite"/>
    </source>
</evidence>
<reference evidence="2 3" key="1">
    <citation type="submission" date="2012-11" db="EMBL/GenBank/DDBJ databases">
        <authorList>
            <person name="Huguet-Tapia J.C."/>
            <person name="Durkin A.S."/>
            <person name="Pettis G.S."/>
            <person name="Badger J.H."/>
        </authorList>
    </citation>
    <scope>NUCLEOTIDE SEQUENCE [LARGE SCALE GENOMIC DNA]</scope>
    <source>
        <strain evidence="2 3">91-03</strain>
    </source>
</reference>
<organism evidence="2 3">
    <name type="scientific">Streptomyces ipomoeae 91-03</name>
    <dbReference type="NCBI Taxonomy" id="698759"/>
    <lineage>
        <taxon>Bacteria</taxon>
        <taxon>Bacillati</taxon>
        <taxon>Actinomycetota</taxon>
        <taxon>Actinomycetes</taxon>
        <taxon>Kitasatosporales</taxon>
        <taxon>Streptomycetaceae</taxon>
        <taxon>Streptomyces</taxon>
    </lineage>
</organism>
<feature type="region of interest" description="Disordered" evidence="1">
    <location>
        <begin position="1"/>
        <end position="21"/>
    </location>
</feature>
<gene>
    <name evidence="2" type="ORF">STRIP9103_02822</name>
</gene>
<accession>L1L2Z3</accession>
<sequence>MSSSFEPLGENYPPHLSTARPHLAHTPRIPCDWTDPYWNDPYWNDPPQRSSLPR</sequence>
<keyword evidence="3" id="KW-1185">Reference proteome</keyword>
<protein>
    <submittedName>
        <fullName evidence="2">Uncharacterized protein</fullName>
    </submittedName>
</protein>
<evidence type="ECO:0000313" key="3">
    <source>
        <dbReference type="Proteomes" id="UP000010411"/>
    </source>
</evidence>
<evidence type="ECO:0000313" key="2">
    <source>
        <dbReference type="EMBL" id="EKX67426.1"/>
    </source>
</evidence>
<dbReference type="Proteomes" id="UP000010411">
    <property type="component" value="Unassembled WGS sequence"/>
</dbReference>
<proteinExistence type="predicted"/>